<evidence type="ECO:0000313" key="2">
    <source>
        <dbReference type="EMBL" id="XCO75220.1"/>
    </source>
</evidence>
<reference evidence="2" key="1">
    <citation type="submission" date="2024-06" db="EMBL/GenBank/DDBJ databases">
        <authorList>
            <person name="Li S."/>
        </authorList>
    </citation>
    <scope>NUCLEOTIDE SEQUENCE</scope>
    <source>
        <strain evidence="2">SR10</strain>
    </source>
</reference>
<gene>
    <name evidence="2" type="ORF">ABU614_23260</name>
</gene>
<evidence type="ECO:0000259" key="1">
    <source>
        <dbReference type="Pfam" id="PF12146"/>
    </source>
</evidence>
<dbReference type="SUPFAM" id="SSF53474">
    <property type="entry name" value="alpha/beta-Hydrolases"/>
    <property type="match status" value="1"/>
</dbReference>
<dbReference type="InterPro" id="IPR029058">
    <property type="entry name" value="AB_hydrolase_fold"/>
</dbReference>
<name>A0AAU8MUC7_9GAMM</name>
<feature type="domain" description="Serine aminopeptidase S33" evidence="1">
    <location>
        <begin position="47"/>
        <end position="203"/>
    </location>
</feature>
<organism evidence="2">
    <name type="scientific">Lysobacter firmicutimachus</name>
    <dbReference type="NCBI Taxonomy" id="1792846"/>
    <lineage>
        <taxon>Bacteria</taxon>
        <taxon>Pseudomonadati</taxon>
        <taxon>Pseudomonadota</taxon>
        <taxon>Gammaproteobacteria</taxon>
        <taxon>Lysobacterales</taxon>
        <taxon>Lysobacteraceae</taxon>
        <taxon>Lysobacter</taxon>
    </lineage>
</organism>
<dbReference type="AlphaFoldDB" id="A0AAU8MUC7"/>
<accession>A0AAU8MUC7</accession>
<dbReference type="InterPro" id="IPR022742">
    <property type="entry name" value="Hydrolase_4"/>
</dbReference>
<dbReference type="GO" id="GO:0016787">
    <property type="term" value="F:hydrolase activity"/>
    <property type="evidence" value="ECO:0007669"/>
    <property type="project" value="UniProtKB-KW"/>
</dbReference>
<sequence>MTALRCIVLPGMDGSGAWLDEFATAMAPRLPAKIVVYPPERALGYDALVGLVRPQLPQAGPYLLLGESFSGPIAIRLAAERPSGLVGLVLCASFASAPRLPGSPLSARALARIANALPLQRLPAAFAAPWLLGRWRTPARIERLQTLLRSVAPAVLRQRLREVGQVDVGDALAAIACPLLYLRAEHDRLVSADSLARIRARVPTLSDVAFDAPHFLLQVQAAAAAASICAWAAELPAQD</sequence>
<dbReference type="Gene3D" id="3.40.50.1820">
    <property type="entry name" value="alpha/beta hydrolase"/>
    <property type="match status" value="1"/>
</dbReference>
<dbReference type="Pfam" id="PF12146">
    <property type="entry name" value="Hydrolase_4"/>
    <property type="match status" value="1"/>
</dbReference>
<keyword evidence="2" id="KW-0378">Hydrolase</keyword>
<dbReference type="EMBL" id="CP159925">
    <property type="protein sequence ID" value="XCO75220.1"/>
    <property type="molecule type" value="Genomic_DNA"/>
</dbReference>
<dbReference type="RefSeq" id="WP_363798075.1">
    <property type="nucleotide sequence ID" value="NZ_CP159925.1"/>
</dbReference>
<protein>
    <submittedName>
        <fullName evidence="2">Alpha/beta fold hydrolase</fullName>
    </submittedName>
</protein>
<proteinExistence type="predicted"/>